<comment type="caution">
    <text evidence="3">The sequence shown here is derived from an EMBL/GenBank/DDBJ whole genome shotgun (WGS) entry which is preliminary data.</text>
</comment>
<feature type="compositionally biased region" description="Polar residues" evidence="1">
    <location>
        <begin position="725"/>
        <end position="736"/>
    </location>
</feature>
<dbReference type="GeneID" id="94433216"/>
<feature type="compositionally biased region" description="Basic and acidic residues" evidence="1">
    <location>
        <begin position="1"/>
        <end position="47"/>
    </location>
</feature>
<feature type="transmembrane region" description="Helical" evidence="2">
    <location>
        <begin position="1176"/>
        <end position="1194"/>
    </location>
</feature>
<feature type="compositionally biased region" description="Basic residues" evidence="1">
    <location>
        <begin position="809"/>
        <end position="820"/>
    </location>
</feature>
<keyword evidence="2" id="KW-0472">Membrane</keyword>
<feature type="compositionally biased region" description="Acidic residues" evidence="1">
    <location>
        <begin position="596"/>
        <end position="608"/>
    </location>
</feature>
<gene>
    <name evidence="3" type="ORF">CSUI_009896</name>
</gene>
<feature type="compositionally biased region" description="Low complexity" evidence="1">
    <location>
        <begin position="81"/>
        <end position="102"/>
    </location>
</feature>
<dbReference type="Proteomes" id="UP000221165">
    <property type="component" value="Unassembled WGS sequence"/>
</dbReference>
<feature type="compositionally biased region" description="Low complexity" evidence="1">
    <location>
        <begin position="55"/>
        <end position="74"/>
    </location>
</feature>
<organism evidence="3 4">
    <name type="scientific">Cystoisospora suis</name>
    <dbReference type="NCBI Taxonomy" id="483139"/>
    <lineage>
        <taxon>Eukaryota</taxon>
        <taxon>Sar</taxon>
        <taxon>Alveolata</taxon>
        <taxon>Apicomplexa</taxon>
        <taxon>Conoidasida</taxon>
        <taxon>Coccidia</taxon>
        <taxon>Eucoccidiorida</taxon>
        <taxon>Eimeriorina</taxon>
        <taxon>Sarcocystidae</taxon>
        <taxon>Cystoisospora</taxon>
    </lineage>
</organism>
<feature type="region of interest" description="Disordered" evidence="1">
    <location>
        <begin position="869"/>
        <end position="960"/>
    </location>
</feature>
<evidence type="ECO:0000313" key="3">
    <source>
        <dbReference type="EMBL" id="PHJ16291.1"/>
    </source>
</evidence>
<protein>
    <submittedName>
        <fullName evidence="3">At hook motif protein</fullName>
    </submittedName>
</protein>
<feature type="region of interest" description="Disordered" evidence="1">
    <location>
        <begin position="402"/>
        <end position="532"/>
    </location>
</feature>
<keyword evidence="4" id="KW-1185">Reference proteome</keyword>
<sequence length="1205" mass="135480">MARRRRQEEASHQHTEERAKGGSTNKDDTPNSRGERDSPREEKRSDPIDPMTVTSSSSSCLPLSSSSSSIRPSSHPAGLPSAIQSSRGLASSSSSSSCSTRSGPQPWPLPSRDRLNKTPGQDERSSSGEGEMKKNAVTKHASSSSLIRETAEKILTKARVKELCLTPTTPTTRGDEKKEKKTEGIASDEAERGDGNTKDGKEVSTGNAEKNEEFPFSSLSSPSPVYSRETLATAAELRTAAQRRHLKEQESSSSSRSNNASTSGSSFPLTSPTPSQEASYPSEARSTSLSTAFLNASRDTSLSSSSVRRPLHHSVSPSPRQSSIDPRLGETGRSGDGRGRSVGRRGENVVMMNGLLVRLTGGRNSSTEGSRTTVEEGSVSTDWIPQLYQQTSKPTAILRLRVDEKTGEVTTLPGENEEEEEEARESHRDFAETETNDRRRRRRDQRLQDDDDSSPSLCPVSSSSISTAASEVEQEPLLASRDSHHRPSSSSSYPPRTAPSTYHHRLTHPPPRRPAFPASRASVFPGSVSNSSTVDTLERFRFSSLSTSDNRGGGERVIQHEDYVETVTRTEDTAFSCGEKKANDGSWREKWMQQTVEEEDDEEEEEETSVQKGQEEEKGGTSRRAHGEEATRGRTIFRGRRSPGGARMRRRTFGQNHGVNHATRERWSERWEEVEGRHRTVEKAVQQLDEEGVVIQEWCEVREEDLRSGETTITKAGEDYRESLQADSLSRTSSSSKIERRRGGESTEEEREGEGEDTVRRGLLRDFSSSTTTSRAGCRRWKEENKLRVDVKTGEEVEKTEAFEEIRGGRTRGRRRRYDHHTRMEETEEWSTVMDSDTGELKEKWQERWFQNGEGATWGEKQGVNTLGEEWGEKWRSSASSSGVEREVDRWARTRDGRKRWGEKTGSARVKKSGAETTDKQGDEKERETSQEEEANGLLSEDDKNATTLEEYTERWEVEHGDETYTTFTDRWWSRPEEGSRWGEKKRVVHTRLRRKSEEEELNSNSTSHVVSDKVEEFNEKWYDNGGEKMIDKWRTETLLEEPGPDLEASQPPRRILVEIRSGEKHGDRYSDGTQWGCSWHESRSGGSETEAKGSSSHTTSSEEEEKINEKEQENGDGAQATRQVQVQVRTPDGRYQVLTLHAAAPSLRLTSRSEDKWWREPHGNTWGEKMYGESLLFFFLFTVLSLFLLSLSHSCSLPTSFLDI</sequence>
<feature type="compositionally biased region" description="Basic residues" evidence="1">
    <location>
        <begin position="635"/>
        <end position="652"/>
    </location>
</feature>
<proteinExistence type="predicted"/>
<reference evidence="3 4" key="1">
    <citation type="journal article" date="2017" name="Int. J. Parasitol.">
        <title>The genome of the protozoan parasite Cystoisospora suis and a reverse vaccinology approach to identify vaccine candidates.</title>
        <authorList>
            <person name="Palmieri N."/>
            <person name="Shrestha A."/>
            <person name="Ruttkowski B."/>
            <person name="Beck T."/>
            <person name="Vogl C."/>
            <person name="Tomley F."/>
            <person name="Blake D.P."/>
            <person name="Joachim A."/>
        </authorList>
    </citation>
    <scope>NUCLEOTIDE SEQUENCE [LARGE SCALE GENOMIC DNA]</scope>
    <source>
        <strain evidence="3 4">Wien I</strain>
    </source>
</reference>
<feature type="compositionally biased region" description="Basic residues" evidence="1">
    <location>
        <begin position="502"/>
        <end position="511"/>
    </location>
</feature>
<feature type="compositionally biased region" description="Basic and acidic residues" evidence="1">
    <location>
        <begin position="424"/>
        <end position="437"/>
    </location>
</feature>
<accession>A0A2C6JEP0</accession>
<feature type="compositionally biased region" description="Basic and acidic residues" evidence="1">
    <location>
        <begin position="613"/>
        <end position="632"/>
    </location>
</feature>
<evidence type="ECO:0000256" key="2">
    <source>
        <dbReference type="SAM" id="Phobius"/>
    </source>
</evidence>
<feature type="compositionally biased region" description="Basic and acidic residues" evidence="1">
    <location>
        <begin position="575"/>
        <end position="591"/>
    </location>
</feature>
<feature type="compositionally biased region" description="Low complexity" evidence="1">
    <location>
        <begin position="301"/>
        <end position="316"/>
    </location>
</feature>
<feature type="compositionally biased region" description="Basic and acidic residues" evidence="1">
    <location>
        <begin position="173"/>
        <end position="202"/>
    </location>
</feature>
<name>A0A2C6JEP0_9APIC</name>
<feature type="region of interest" description="Disordered" evidence="1">
    <location>
        <begin position="1061"/>
        <end position="1124"/>
    </location>
</feature>
<keyword evidence="2" id="KW-1133">Transmembrane helix</keyword>
<evidence type="ECO:0000256" key="1">
    <source>
        <dbReference type="SAM" id="MobiDB-lite"/>
    </source>
</evidence>
<feature type="compositionally biased region" description="Basic and acidic residues" evidence="1">
    <location>
        <begin position="913"/>
        <end position="930"/>
    </location>
</feature>
<dbReference type="AlphaFoldDB" id="A0A2C6JEP0"/>
<feature type="compositionally biased region" description="Low complexity" evidence="1">
    <location>
        <begin position="251"/>
        <end position="266"/>
    </location>
</feature>
<feature type="compositionally biased region" description="Low complexity" evidence="1">
    <location>
        <begin position="454"/>
        <end position="470"/>
    </location>
</feature>
<feature type="compositionally biased region" description="Basic and acidic residues" evidence="1">
    <location>
        <begin position="884"/>
        <end position="903"/>
    </location>
</feature>
<feature type="compositionally biased region" description="Basic and acidic residues" evidence="1">
    <location>
        <begin position="327"/>
        <end position="347"/>
    </location>
</feature>
<evidence type="ECO:0000313" key="4">
    <source>
        <dbReference type="Proteomes" id="UP000221165"/>
    </source>
</evidence>
<keyword evidence="2" id="KW-0812">Transmembrane</keyword>
<dbReference type="RefSeq" id="XP_067918020.1">
    <property type="nucleotide sequence ID" value="XM_068070005.1"/>
</dbReference>
<feature type="compositionally biased region" description="Polar residues" evidence="1">
    <location>
        <begin position="267"/>
        <end position="300"/>
    </location>
</feature>
<feature type="compositionally biased region" description="Polar residues" evidence="1">
    <location>
        <begin position="362"/>
        <end position="372"/>
    </location>
</feature>
<feature type="compositionally biased region" description="Basic and acidic residues" evidence="1">
    <location>
        <begin position="111"/>
        <end position="134"/>
    </location>
</feature>
<feature type="compositionally biased region" description="Acidic residues" evidence="1">
    <location>
        <begin position="746"/>
        <end position="756"/>
    </location>
</feature>
<feature type="region of interest" description="Disordered" evidence="1">
    <location>
        <begin position="706"/>
        <end position="776"/>
    </location>
</feature>
<feature type="region of interest" description="Disordered" evidence="1">
    <location>
        <begin position="575"/>
        <end position="664"/>
    </location>
</feature>
<feature type="compositionally biased region" description="Low complexity" evidence="1">
    <location>
        <begin position="214"/>
        <end position="240"/>
    </location>
</feature>
<dbReference type="VEuPathDB" id="ToxoDB:CSUI_009896"/>
<feature type="compositionally biased region" description="Basic and acidic residues" evidence="1">
    <location>
        <begin position="149"/>
        <end position="162"/>
    </location>
</feature>
<feature type="compositionally biased region" description="Low complexity" evidence="1">
    <location>
        <begin position="488"/>
        <end position="501"/>
    </location>
</feature>
<dbReference type="EMBL" id="MIGC01006264">
    <property type="protein sequence ID" value="PHJ16291.1"/>
    <property type="molecule type" value="Genomic_DNA"/>
</dbReference>
<feature type="compositionally biased region" description="Basic and acidic residues" evidence="1">
    <location>
        <begin position="1061"/>
        <end position="1071"/>
    </location>
</feature>
<feature type="region of interest" description="Disordered" evidence="1">
    <location>
        <begin position="1"/>
        <end position="379"/>
    </location>
</feature>
<feature type="region of interest" description="Disordered" evidence="1">
    <location>
        <begin position="808"/>
        <end position="838"/>
    </location>
</feature>